<keyword evidence="6 12" id="KW-0441">Lipid A biosynthesis</keyword>
<evidence type="ECO:0000256" key="11">
    <source>
        <dbReference type="ARBA" id="ARBA00024535"/>
    </source>
</evidence>
<evidence type="ECO:0000256" key="1">
    <source>
        <dbReference type="ARBA" id="ARBA00001947"/>
    </source>
</evidence>
<evidence type="ECO:0000256" key="10">
    <source>
        <dbReference type="ARBA" id="ARBA00023098"/>
    </source>
</evidence>
<dbReference type="Proteomes" id="UP000244904">
    <property type="component" value="Unassembled WGS sequence"/>
</dbReference>
<keyword evidence="5 12" id="KW-0444">Lipid biosynthesis</keyword>
<keyword evidence="7 12" id="KW-0479">Metal-binding</keyword>
<dbReference type="PANTHER" id="PTHR33694">
    <property type="entry name" value="UDP-3-O-ACYL-N-ACETYLGLUCOSAMINE DEACETYLASE 1, MITOCHONDRIAL-RELATED"/>
    <property type="match status" value="1"/>
</dbReference>
<evidence type="ECO:0000256" key="9">
    <source>
        <dbReference type="ARBA" id="ARBA00022833"/>
    </source>
</evidence>
<evidence type="ECO:0000256" key="3">
    <source>
        <dbReference type="ARBA" id="ARBA00005002"/>
    </source>
</evidence>
<organism evidence="13 14">
    <name type="scientific">Pseudoprimorskyibacter insulae</name>
    <dbReference type="NCBI Taxonomy" id="1695997"/>
    <lineage>
        <taxon>Bacteria</taxon>
        <taxon>Pseudomonadati</taxon>
        <taxon>Pseudomonadota</taxon>
        <taxon>Alphaproteobacteria</taxon>
        <taxon>Rhodobacterales</taxon>
        <taxon>Paracoccaceae</taxon>
        <taxon>Pseudoprimorskyibacter</taxon>
    </lineage>
</organism>
<comment type="catalytic activity">
    <reaction evidence="11 12">
        <text>a UDP-3-O-[(3R)-3-hydroxyacyl]-N-acetyl-alpha-D-glucosamine + H2O = a UDP-3-O-[(3R)-3-hydroxyacyl]-alpha-D-glucosamine + acetate</text>
        <dbReference type="Rhea" id="RHEA:67816"/>
        <dbReference type="ChEBI" id="CHEBI:15377"/>
        <dbReference type="ChEBI" id="CHEBI:30089"/>
        <dbReference type="ChEBI" id="CHEBI:137740"/>
        <dbReference type="ChEBI" id="CHEBI:173225"/>
        <dbReference type="EC" id="3.5.1.108"/>
    </reaction>
</comment>
<evidence type="ECO:0000256" key="12">
    <source>
        <dbReference type="HAMAP-Rule" id="MF_00388"/>
    </source>
</evidence>
<keyword evidence="8 12" id="KW-0378">Hydrolase</keyword>
<dbReference type="InterPro" id="IPR015870">
    <property type="entry name" value="UDP-acyl_N-AcGlcN_deAcase_N"/>
</dbReference>
<keyword evidence="14" id="KW-1185">Reference proteome</keyword>
<feature type="binding site" evidence="12">
    <location>
        <position position="250"/>
    </location>
    <ligand>
        <name>Zn(2+)</name>
        <dbReference type="ChEBI" id="CHEBI:29105"/>
    </ligand>
</feature>
<feature type="binding site" evidence="12">
    <location>
        <position position="254"/>
    </location>
    <ligand>
        <name>Zn(2+)</name>
        <dbReference type="ChEBI" id="CHEBI:29105"/>
    </ligand>
</feature>
<dbReference type="GO" id="GO:0046872">
    <property type="term" value="F:metal ion binding"/>
    <property type="evidence" value="ECO:0007669"/>
    <property type="project" value="UniProtKB-KW"/>
</dbReference>
<evidence type="ECO:0000256" key="8">
    <source>
        <dbReference type="ARBA" id="ARBA00022801"/>
    </source>
</evidence>
<name>A0A2R8AXD8_9RHOB</name>
<feature type="binding site" evidence="12">
    <location>
        <position position="92"/>
    </location>
    <ligand>
        <name>Zn(2+)</name>
        <dbReference type="ChEBI" id="CHEBI:29105"/>
    </ligand>
</feature>
<evidence type="ECO:0000256" key="5">
    <source>
        <dbReference type="ARBA" id="ARBA00022516"/>
    </source>
</evidence>
<dbReference type="InterPro" id="IPR004463">
    <property type="entry name" value="UDP-acyl_GlcNac_deAcase"/>
</dbReference>
<comment type="function">
    <text evidence="2 12">Catalyzes the hydrolysis of UDP-3-O-myristoyl-N-acetylglucosamine to form UDP-3-O-myristoylglucosamine and acetate, the committed step in lipid A biosynthesis.</text>
</comment>
<comment type="pathway">
    <text evidence="3 12">Glycolipid biosynthesis; lipid IV(A) biosynthesis; lipid IV(A) from (3R)-3-hydroxytetradecanoyl-[acyl-carrier-protein] and UDP-N-acetyl-alpha-D-glucosamine: step 2/6.</text>
</comment>
<evidence type="ECO:0000313" key="14">
    <source>
        <dbReference type="Proteomes" id="UP000244904"/>
    </source>
</evidence>
<dbReference type="NCBIfam" id="TIGR00325">
    <property type="entry name" value="lpxC"/>
    <property type="match status" value="1"/>
</dbReference>
<dbReference type="SUPFAM" id="SSF54211">
    <property type="entry name" value="Ribosomal protein S5 domain 2-like"/>
    <property type="match status" value="2"/>
</dbReference>
<dbReference type="Pfam" id="PF03331">
    <property type="entry name" value="LpxC"/>
    <property type="match status" value="1"/>
</dbReference>
<proteinExistence type="inferred from homology"/>
<reference evidence="14" key="1">
    <citation type="submission" date="2018-03" db="EMBL/GenBank/DDBJ databases">
        <authorList>
            <person name="Rodrigo-Torres L."/>
            <person name="Arahal R. D."/>
            <person name="Lucena T."/>
        </authorList>
    </citation>
    <scope>NUCLEOTIDE SEQUENCE [LARGE SCALE GENOMIC DNA]</scope>
    <source>
        <strain evidence="14">CECT 8871</strain>
    </source>
</reference>
<dbReference type="EC" id="3.5.1.108" evidence="4 12"/>
<comment type="similarity">
    <text evidence="12">Belongs to the LpxC family.</text>
</comment>
<dbReference type="UniPathway" id="UPA00359">
    <property type="reaction ID" value="UER00478"/>
</dbReference>
<dbReference type="AlphaFoldDB" id="A0A2R8AXD8"/>
<accession>A0A2R8AXD8</accession>
<gene>
    <name evidence="12 13" type="primary">lpxC</name>
    <name evidence="13" type="ORF">PRI8871_02427</name>
</gene>
<evidence type="ECO:0000256" key="7">
    <source>
        <dbReference type="ARBA" id="ARBA00022723"/>
    </source>
</evidence>
<protein>
    <recommendedName>
        <fullName evidence="4 12">UDP-3-O-acyl-N-acetylglucosamine deacetylase</fullName>
        <shortName evidence="12">UDP-3-O-acyl-GlcNAc deacetylase</shortName>
        <ecNumber evidence="4 12">3.5.1.108</ecNumber>
    </recommendedName>
    <alternativeName>
        <fullName evidence="12">UDP-3-O-[R-3-hydroxymyristoyl]-N-acetylglucosamine deacetylase</fullName>
    </alternativeName>
</protein>
<dbReference type="Gene3D" id="3.30.230.20">
    <property type="entry name" value="lpxc deacetylase, domain 1"/>
    <property type="match status" value="1"/>
</dbReference>
<dbReference type="GO" id="GO:0016020">
    <property type="term" value="C:membrane"/>
    <property type="evidence" value="ECO:0007669"/>
    <property type="project" value="GOC"/>
</dbReference>
<dbReference type="InterPro" id="IPR011334">
    <property type="entry name" value="UDP-acyl_GlcNac_deAcase_C"/>
</dbReference>
<evidence type="ECO:0000313" key="13">
    <source>
        <dbReference type="EMBL" id="SPF80617.1"/>
    </source>
</evidence>
<dbReference type="PANTHER" id="PTHR33694:SF1">
    <property type="entry name" value="UDP-3-O-ACYL-N-ACETYLGLUCOSAMINE DEACETYLASE 1, MITOCHONDRIAL-RELATED"/>
    <property type="match status" value="1"/>
</dbReference>
<dbReference type="GO" id="GO:0103117">
    <property type="term" value="F:UDP-3-O-acyl-N-acetylglucosamine deacetylase activity"/>
    <property type="evidence" value="ECO:0007669"/>
    <property type="project" value="UniProtKB-UniRule"/>
</dbReference>
<sequence>MYGAGQICLFGDNRVQTTLRTALVFEGIGLHQGKPARLVIHPAGAEHGIWFKRTDIRLGDTLIPARWDIVEQTPLCTKLVNRAGASVATVEHLMAALAGCGVNNALIEIDGPEVPILDGSSVKFVEGILKVGLRQLASPVRAFEILKPVEFRKGDAWARLSPAKGVEMAFSIDFDDAAIGQQQRRLNLANGSFVRDLCDSRTFCMQADVDMMQANGLALGGVPGENAVVFDKGCVVSPGGLRHIDEPVRHKMLDALGDLSLAGAPILGLYEGNRAGHAVTNSLLRTLFATPDAFRMIECDADLAAKLPGVGVTRDEIPKVA</sequence>
<keyword evidence="9 12" id="KW-0862">Zinc</keyword>
<dbReference type="GO" id="GO:0009245">
    <property type="term" value="P:lipid A biosynthetic process"/>
    <property type="evidence" value="ECO:0007669"/>
    <property type="project" value="UniProtKB-UniRule"/>
</dbReference>
<evidence type="ECO:0000256" key="2">
    <source>
        <dbReference type="ARBA" id="ARBA00002923"/>
    </source>
</evidence>
<dbReference type="EMBL" id="OMOJ01000004">
    <property type="protein sequence ID" value="SPF80617.1"/>
    <property type="molecule type" value="Genomic_DNA"/>
</dbReference>
<dbReference type="HAMAP" id="MF_00388">
    <property type="entry name" value="LpxC"/>
    <property type="match status" value="1"/>
</dbReference>
<keyword evidence="10 12" id="KW-0443">Lipid metabolism</keyword>
<comment type="cofactor">
    <cofactor evidence="1 12">
        <name>Zn(2+)</name>
        <dbReference type="ChEBI" id="CHEBI:29105"/>
    </cofactor>
</comment>
<evidence type="ECO:0000256" key="6">
    <source>
        <dbReference type="ARBA" id="ARBA00022556"/>
    </source>
</evidence>
<feature type="active site" description="Proton donor" evidence="12">
    <location>
        <position position="277"/>
    </location>
</feature>
<dbReference type="InterPro" id="IPR020568">
    <property type="entry name" value="Ribosomal_Su5_D2-typ_SF"/>
</dbReference>
<evidence type="ECO:0000256" key="4">
    <source>
        <dbReference type="ARBA" id="ARBA00012745"/>
    </source>
</evidence>
<dbReference type="Gene3D" id="3.30.1700.10">
    <property type="entry name" value="lpxc deacetylase, domain 2"/>
    <property type="match status" value="1"/>
</dbReference>